<dbReference type="GO" id="GO:0005251">
    <property type="term" value="F:delayed rectifier potassium channel activity"/>
    <property type="evidence" value="ECO:0007669"/>
    <property type="project" value="TreeGrafter"/>
</dbReference>
<dbReference type="Proteomes" id="UP000663836">
    <property type="component" value="Unassembled WGS sequence"/>
</dbReference>
<comment type="subcellular location">
    <subcellularLocation>
        <location evidence="1">Membrane</location>
        <topology evidence="1">Multi-pass membrane protein</topology>
    </subcellularLocation>
</comment>
<dbReference type="PANTHER" id="PTHR11537">
    <property type="entry name" value="VOLTAGE-GATED POTASSIUM CHANNEL"/>
    <property type="match status" value="1"/>
</dbReference>
<feature type="transmembrane region" description="Helical" evidence="11">
    <location>
        <begin position="141"/>
        <end position="160"/>
    </location>
</feature>
<evidence type="ECO:0000313" key="14">
    <source>
        <dbReference type="EMBL" id="CAF3969771.1"/>
    </source>
</evidence>
<dbReference type="AlphaFoldDB" id="A0A819LTM6"/>
<evidence type="ECO:0000256" key="3">
    <source>
        <dbReference type="ARBA" id="ARBA00022538"/>
    </source>
</evidence>
<evidence type="ECO:0000259" key="12">
    <source>
        <dbReference type="Pfam" id="PF00520"/>
    </source>
</evidence>
<evidence type="ECO:0000256" key="2">
    <source>
        <dbReference type="ARBA" id="ARBA00022448"/>
    </source>
</evidence>
<evidence type="ECO:0000256" key="10">
    <source>
        <dbReference type="ARBA" id="ARBA00023303"/>
    </source>
</evidence>
<keyword evidence="5" id="KW-0631">Potassium channel</keyword>
<evidence type="ECO:0000259" key="13">
    <source>
        <dbReference type="Pfam" id="PF02214"/>
    </source>
</evidence>
<feature type="domain" description="Potassium channel tetramerisation-type BTB" evidence="13">
    <location>
        <begin position="24"/>
        <end position="54"/>
    </location>
</feature>
<dbReference type="GO" id="GO:0051260">
    <property type="term" value="P:protein homooligomerization"/>
    <property type="evidence" value="ECO:0007669"/>
    <property type="project" value="InterPro"/>
</dbReference>
<dbReference type="PRINTS" id="PR00169">
    <property type="entry name" value="KCHANNEL"/>
</dbReference>
<keyword evidence="2" id="KW-0813">Transport</keyword>
<evidence type="ECO:0000256" key="4">
    <source>
        <dbReference type="ARBA" id="ARBA00022692"/>
    </source>
</evidence>
<evidence type="ECO:0000256" key="5">
    <source>
        <dbReference type="ARBA" id="ARBA00022826"/>
    </source>
</evidence>
<evidence type="ECO:0000256" key="11">
    <source>
        <dbReference type="SAM" id="Phobius"/>
    </source>
</evidence>
<comment type="caution">
    <text evidence="14">The sequence shown here is derived from an EMBL/GenBank/DDBJ whole genome shotgun (WGS) entry which is preliminary data.</text>
</comment>
<dbReference type="Pfam" id="PF02214">
    <property type="entry name" value="BTB_2"/>
    <property type="match status" value="1"/>
</dbReference>
<organism evidence="14 15">
    <name type="scientific">Rotaria sordida</name>
    <dbReference type="NCBI Taxonomy" id="392033"/>
    <lineage>
        <taxon>Eukaryota</taxon>
        <taxon>Metazoa</taxon>
        <taxon>Spiralia</taxon>
        <taxon>Gnathifera</taxon>
        <taxon>Rotifera</taxon>
        <taxon>Eurotatoria</taxon>
        <taxon>Bdelloidea</taxon>
        <taxon>Philodinida</taxon>
        <taxon>Philodinidae</taxon>
        <taxon>Rotaria</taxon>
    </lineage>
</organism>
<keyword evidence="6" id="KW-0630">Potassium</keyword>
<dbReference type="InterPro" id="IPR003131">
    <property type="entry name" value="T1-type_BTB"/>
</dbReference>
<dbReference type="GO" id="GO:0001508">
    <property type="term" value="P:action potential"/>
    <property type="evidence" value="ECO:0007669"/>
    <property type="project" value="TreeGrafter"/>
</dbReference>
<proteinExistence type="predicted"/>
<keyword evidence="10" id="KW-0407">Ion channel</keyword>
<reference evidence="14" key="1">
    <citation type="submission" date="2021-02" db="EMBL/GenBank/DDBJ databases">
        <authorList>
            <person name="Nowell W R."/>
        </authorList>
    </citation>
    <scope>NUCLEOTIDE SEQUENCE</scope>
</reference>
<dbReference type="SUPFAM" id="SSF81324">
    <property type="entry name" value="Voltage-gated potassium channels"/>
    <property type="match status" value="1"/>
</dbReference>
<accession>A0A819LTM6</accession>
<keyword evidence="7 11" id="KW-1133">Transmembrane helix</keyword>
<dbReference type="EMBL" id="CAJOBD010003866">
    <property type="protein sequence ID" value="CAF3969771.1"/>
    <property type="molecule type" value="Genomic_DNA"/>
</dbReference>
<evidence type="ECO:0000256" key="8">
    <source>
        <dbReference type="ARBA" id="ARBA00023065"/>
    </source>
</evidence>
<dbReference type="InterPro" id="IPR028325">
    <property type="entry name" value="VG_K_chnl"/>
</dbReference>
<dbReference type="Gene3D" id="1.10.287.70">
    <property type="match status" value="1"/>
</dbReference>
<sequence length="296" mass="33505">MASFNSFESHDESMEKPNSESPIVIINVSGRRYETQLSTLENFPETLLGNESFATNKSYLQTDLKTTTAINILLLIRLFRILKLFLIFKYVKTLHTLGSTIKESCADFIGAFFGIILLAFLFGAACYVAEVEDNHAVFSSIPKALYWAIITIMTVGYGDMYPITTAGRIIACACALCGAAVIGMLVSVLVDRYQHIFNRKTYEPYQQMSSIEFTDTNNKSEDEEPYITQQFFSNTQLPIEQTIQRILNYKNHTNFDQEELLQTSLESNPNFIVLSNNSTINGQTVNQVIWDLNKNL</sequence>
<feature type="transmembrane region" description="Helical" evidence="11">
    <location>
        <begin position="166"/>
        <end position="190"/>
    </location>
</feature>
<evidence type="ECO:0000256" key="7">
    <source>
        <dbReference type="ARBA" id="ARBA00022989"/>
    </source>
</evidence>
<dbReference type="InterPro" id="IPR005821">
    <property type="entry name" value="Ion_trans_dom"/>
</dbReference>
<dbReference type="GO" id="GO:0008076">
    <property type="term" value="C:voltage-gated potassium channel complex"/>
    <property type="evidence" value="ECO:0007669"/>
    <property type="project" value="InterPro"/>
</dbReference>
<name>A0A819LTM6_9BILA</name>
<dbReference type="SUPFAM" id="SSF54695">
    <property type="entry name" value="POZ domain"/>
    <property type="match status" value="1"/>
</dbReference>
<feature type="domain" description="Ion transport" evidence="12">
    <location>
        <begin position="68"/>
        <end position="198"/>
    </location>
</feature>
<dbReference type="Pfam" id="PF00520">
    <property type="entry name" value="Ion_trans"/>
    <property type="match status" value="1"/>
</dbReference>
<dbReference type="PANTHER" id="PTHR11537:SF113">
    <property type="entry name" value="POTASSIUM VOLTAGE-GATED CHANNEL PROTEIN SHAKER"/>
    <property type="match status" value="1"/>
</dbReference>
<gene>
    <name evidence="14" type="ORF">JBS370_LOCUS24567</name>
</gene>
<keyword evidence="8" id="KW-0406">Ion transport</keyword>
<feature type="transmembrane region" description="Helical" evidence="11">
    <location>
        <begin position="108"/>
        <end position="129"/>
    </location>
</feature>
<evidence type="ECO:0000256" key="9">
    <source>
        <dbReference type="ARBA" id="ARBA00023136"/>
    </source>
</evidence>
<keyword evidence="9 11" id="KW-0472">Membrane</keyword>
<evidence type="ECO:0000256" key="1">
    <source>
        <dbReference type="ARBA" id="ARBA00004141"/>
    </source>
</evidence>
<keyword evidence="3" id="KW-0633">Potassium transport</keyword>
<dbReference type="InterPro" id="IPR011333">
    <property type="entry name" value="SKP1/BTB/POZ_sf"/>
</dbReference>
<evidence type="ECO:0000313" key="15">
    <source>
        <dbReference type="Proteomes" id="UP000663836"/>
    </source>
</evidence>
<feature type="transmembrane region" description="Helical" evidence="11">
    <location>
        <begin position="69"/>
        <end position="88"/>
    </location>
</feature>
<dbReference type="Gene3D" id="3.30.710.10">
    <property type="entry name" value="Potassium Channel Kv1.1, Chain A"/>
    <property type="match status" value="1"/>
</dbReference>
<protein>
    <submittedName>
        <fullName evidence="14">Uncharacterized protein</fullName>
    </submittedName>
</protein>
<evidence type="ECO:0000256" key="6">
    <source>
        <dbReference type="ARBA" id="ARBA00022958"/>
    </source>
</evidence>
<keyword evidence="4 11" id="KW-0812">Transmembrane</keyword>